<sequence length="1006" mass="113884">MDDHELEQLTRDLAALEVDLFTDTGWGLVELDSTIFFMKQEIQEYEEPNSALERGPKYGNLVLTLAMLVAHRFVTYQTESGDLTEARKSKDNILRYNHNINDESHGDHEQWQYYKLLITRGDLILEFQALKARLVRLQAHQAQPLGLSHRKEISMFIHTEPPVAAPDSSIPASSLVSNAANSSVTATDSDNALLPSLTQLSSSKTPSTSPPTIPSSEPSNIDSWLAMLLGANDETEIWDYAYYCQVLAHLYFSRYETAADLSGLVEATQYMVTAYQLFADIRVDDSVFPNVTVTLTQSILRDYLDIYDAQSPHMLMLSINALETLKALSNHLSKSTNPLPHIWLDSPYQTETPTAPCINPPIAISESNTQVAPLARIKYEGLYRDRSYSHKHYFLPKKAELRFSRSRPIFPSTIFDGETSSMCSWITVLLNANETTDIRDYAIYCREIAEFHFKRYQIMQNALDVREAAEYSATAYQLLNAIADVSRSQRTVVQRTMDILFTYLQTFCAGYPRDMLPSIVNALETFGELVDHLPEAGMPPRCPWRYLLAKLFMWISKVTGNNLYADMAMAQYEKALEFPPTTAATPPNVDFTSWLYKAYDDLGHLLFDRYGRFGDSNDIDAAIRNFSLIRQRFNNPKIAGSLGILYWLRFYKHWHGPGSSEEDREQGTSCMKAVAQSGDSDAIREYSGFLPVFGDMLVQMYCQNGDEGYLAQGIEYLEKTNPQAVEQRSFLLKLAQAYRLRSAEGDEERVQQCCAAVFEDGGSRDAPHEFNLVQQGSRGEWKMKAKVAFDDPHTQFTYAGKWGVQALYEENPECLEAFHLMAARLPEIPAIGNKTEDKYERISSTQGYWGPAAAAAVKFATARLAVEWLELGMAVTVRQIYQLRFDAGDLAIQHPRLFQNLQKLSKELRQLSAGSITPVTKGLGALFGTNNHKLRSEYEANIEEIRRKPGFENFLRPLPFPQLAEAARYGPVILLSCDDRVTHETYAFIMLNPSQMEPMLWCLLQG</sequence>
<name>A0AAD5VPU3_9AGAR</name>
<feature type="region of interest" description="Disordered" evidence="1">
    <location>
        <begin position="198"/>
        <end position="217"/>
    </location>
</feature>
<accession>A0AAD5VPU3</accession>
<protein>
    <submittedName>
        <fullName evidence="2">Uncharacterized protein</fullName>
    </submittedName>
</protein>
<keyword evidence="3" id="KW-1185">Reference proteome</keyword>
<reference evidence="2" key="1">
    <citation type="submission" date="2022-07" db="EMBL/GenBank/DDBJ databases">
        <title>Genome Sequence of Leucocoprinus birnbaumii.</title>
        <authorList>
            <person name="Buettner E."/>
        </authorList>
    </citation>
    <scope>NUCLEOTIDE SEQUENCE</scope>
    <source>
        <strain evidence="2">VT141</strain>
    </source>
</reference>
<comment type="caution">
    <text evidence="2">The sequence shown here is derived from an EMBL/GenBank/DDBJ whole genome shotgun (WGS) entry which is preliminary data.</text>
</comment>
<organism evidence="2 3">
    <name type="scientific">Leucocoprinus birnbaumii</name>
    <dbReference type="NCBI Taxonomy" id="56174"/>
    <lineage>
        <taxon>Eukaryota</taxon>
        <taxon>Fungi</taxon>
        <taxon>Dikarya</taxon>
        <taxon>Basidiomycota</taxon>
        <taxon>Agaricomycotina</taxon>
        <taxon>Agaricomycetes</taxon>
        <taxon>Agaricomycetidae</taxon>
        <taxon>Agaricales</taxon>
        <taxon>Agaricineae</taxon>
        <taxon>Agaricaceae</taxon>
        <taxon>Leucocoprinus</taxon>
    </lineage>
</organism>
<proteinExistence type="predicted"/>
<dbReference type="Proteomes" id="UP001213000">
    <property type="component" value="Unassembled WGS sequence"/>
</dbReference>
<evidence type="ECO:0000313" key="2">
    <source>
        <dbReference type="EMBL" id="KAJ3566131.1"/>
    </source>
</evidence>
<evidence type="ECO:0000313" key="3">
    <source>
        <dbReference type="Proteomes" id="UP001213000"/>
    </source>
</evidence>
<feature type="compositionally biased region" description="Low complexity" evidence="1">
    <location>
        <begin position="198"/>
        <end position="207"/>
    </location>
</feature>
<dbReference type="AlphaFoldDB" id="A0AAD5VPU3"/>
<dbReference type="EMBL" id="JANIEX010000511">
    <property type="protein sequence ID" value="KAJ3566131.1"/>
    <property type="molecule type" value="Genomic_DNA"/>
</dbReference>
<gene>
    <name evidence="2" type="ORF">NP233_g7190</name>
</gene>
<evidence type="ECO:0000256" key="1">
    <source>
        <dbReference type="SAM" id="MobiDB-lite"/>
    </source>
</evidence>